<keyword evidence="4" id="KW-1185">Reference proteome</keyword>
<dbReference type="Pfam" id="PF25583">
    <property type="entry name" value="WCX"/>
    <property type="match status" value="1"/>
</dbReference>
<dbReference type="EMBL" id="FPAS01000003">
    <property type="protein sequence ID" value="SFT72941.1"/>
    <property type="molecule type" value="Genomic_DNA"/>
</dbReference>
<evidence type="ECO:0000259" key="1">
    <source>
        <dbReference type="Pfam" id="PF13280"/>
    </source>
</evidence>
<dbReference type="GO" id="GO:0003677">
    <property type="term" value="F:DNA binding"/>
    <property type="evidence" value="ECO:0007669"/>
    <property type="project" value="UniProtKB-KW"/>
</dbReference>
<evidence type="ECO:0000313" key="4">
    <source>
        <dbReference type="Proteomes" id="UP000236454"/>
    </source>
</evidence>
<dbReference type="InterPro" id="IPR051534">
    <property type="entry name" value="CBASS_pafABC_assoc_protein"/>
</dbReference>
<feature type="domain" description="WYL" evidence="1">
    <location>
        <begin position="157"/>
        <end position="224"/>
    </location>
</feature>
<dbReference type="AlphaFoldDB" id="A0A1I7ADC7"/>
<organism evidence="3 4">
    <name type="scientific">Lishizhenia tianjinensis</name>
    <dbReference type="NCBI Taxonomy" id="477690"/>
    <lineage>
        <taxon>Bacteria</taxon>
        <taxon>Pseudomonadati</taxon>
        <taxon>Bacteroidota</taxon>
        <taxon>Flavobacteriia</taxon>
        <taxon>Flavobacteriales</taxon>
        <taxon>Crocinitomicaceae</taxon>
        <taxon>Lishizhenia</taxon>
    </lineage>
</organism>
<evidence type="ECO:0000259" key="2">
    <source>
        <dbReference type="Pfam" id="PF25583"/>
    </source>
</evidence>
<dbReference type="STRING" id="477690.SAMN05216474_1973"/>
<dbReference type="Proteomes" id="UP000236454">
    <property type="component" value="Unassembled WGS sequence"/>
</dbReference>
<dbReference type="PROSITE" id="PS52050">
    <property type="entry name" value="WYL"/>
    <property type="match status" value="1"/>
</dbReference>
<keyword evidence="3" id="KW-0238">DNA-binding</keyword>
<dbReference type="OrthoDB" id="43316at2"/>
<accession>A0A1I7ADC7</accession>
<evidence type="ECO:0000313" key="3">
    <source>
        <dbReference type="EMBL" id="SFT72941.1"/>
    </source>
</evidence>
<reference evidence="3 4" key="1">
    <citation type="submission" date="2016-10" db="EMBL/GenBank/DDBJ databases">
        <authorList>
            <person name="de Groot N.N."/>
        </authorList>
    </citation>
    <scope>NUCLEOTIDE SEQUENCE [LARGE SCALE GENOMIC DNA]</scope>
    <source>
        <strain evidence="3 4">CGMCC 1.7005</strain>
    </source>
</reference>
<feature type="domain" description="WCX" evidence="2">
    <location>
        <begin position="263"/>
        <end position="329"/>
    </location>
</feature>
<dbReference type="RefSeq" id="WP_090248951.1">
    <property type="nucleotide sequence ID" value="NZ_FPAS01000003.1"/>
</dbReference>
<dbReference type="InterPro" id="IPR026881">
    <property type="entry name" value="WYL_dom"/>
</dbReference>
<dbReference type="InterPro" id="IPR057727">
    <property type="entry name" value="WCX_dom"/>
</dbReference>
<dbReference type="Pfam" id="PF13280">
    <property type="entry name" value="WYL"/>
    <property type="match status" value="1"/>
</dbReference>
<gene>
    <name evidence="3" type="ORF">SAMN05216474_1973</name>
</gene>
<dbReference type="PANTHER" id="PTHR34580">
    <property type="match status" value="1"/>
</dbReference>
<dbReference type="PANTHER" id="PTHR34580:SF9">
    <property type="entry name" value="SLL5097 PROTEIN"/>
    <property type="match status" value="1"/>
</dbReference>
<sequence length="337" mass="39473">MPHIKNALIRYRIIDKCLRNKYKPFPSKQDLRQACEEALYGDSTGENICDSTIEKDMFAMRMEHDAPIKYSKRDKGYYYTEDDFTINEIPLSEDDVQAIKFAANTLVQFRDVDMFKQFGSALDKIFDRVNISNNPNDKELDNYVQFETVTEFKGSDFLSPLLKAIKEQKVVYFDYESFVSGKKKRRKVTPLLLKEYRNRWYLIAFDLVKDSIITYGLDRMMDLELSEEMGKQPANFNAELFFKHSVGITANENSPEQIKFKANNVAAKYIASQPFHASQKIVKEGKKRTSFEMEVLISEELIRQLVSYAFEIEVVKPLWLRDELAMRFQQSVELYNN</sequence>
<name>A0A1I7ADC7_9FLAO</name>
<proteinExistence type="predicted"/>
<protein>
    <submittedName>
        <fullName evidence="3">Predicted DNA-binding transcriptional regulator YafY, contains an HTH and WYL domains</fullName>
    </submittedName>
</protein>